<gene>
    <name evidence="2" type="ORF">DMC30DRAFT_236101</name>
</gene>
<organism evidence="2 3">
    <name type="scientific">Rhodotorula diobovata</name>
    <dbReference type="NCBI Taxonomy" id="5288"/>
    <lineage>
        <taxon>Eukaryota</taxon>
        <taxon>Fungi</taxon>
        <taxon>Dikarya</taxon>
        <taxon>Basidiomycota</taxon>
        <taxon>Pucciniomycotina</taxon>
        <taxon>Microbotryomycetes</taxon>
        <taxon>Sporidiobolales</taxon>
        <taxon>Sporidiobolaceae</taxon>
        <taxon>Rhodotorula</taxon>
    </lineage>
</organism>
<proteinExistence type="predicted"/>
<sequence>MRGARPGATTDSLSSSPFLTAVPLLANFIALSSKRLLIGLNGCAPAVTPPSLALCSFSTKRRVRYPRSCWPCALPCAVGRPLGGRLTQSGRREGAAPLSRVARFFAAVVQERRGDWLPLRCGRSVQTRVTDSSRLDEGASAASCRVESAGGPREVDRGGVKSQS</sequence>
<reference evidence="2 3" key="1">
    <citation type="submission" date="2019-03" db="EMBL/GenBank/DDBJ databases">
        <title>Rhodosporidium diobovatum UCD-FST 08-225 genome sequencing, assembly, and annotation.</title>
        <authorList>
            <person name="Fakankun I.U."/>
            <person name="Fristensky B."/>
            <person name="Levin D.B."/>
        </authorList>
    </citation>
    <scope>NUCLEOTIDE SEQUENCE [LARGE SCALE GENOMIC DNA]</scope>
    <source>
        <strain evidence="2 3">UCD-FST 08-225</strain>
    </source>
</reference>
<evidence type="ECO:0000313" key="3">
    <source>
        <dbReference type="Proteomes" id="UP000311382"/>
    </source>
</evidence>
<name>A0A5C5FVE9_9BASI</name>
<protein>
    <submittedName>
        <fullName evidence="2">Uncharacterized protein</fullName>
    </submittedName>
</protein>
<feature type="compositionally biased region" description="Basic and acidic residues" evidence="1">
    <location>
        <begin position="153"/>
        <end position="164"/>
    </location>
</feature>
<dbReference type="EMBL" id="SOZI01000059">
    <property type="protein sequence ID" value="TNY20710.1"/>
    <property type="molecule type" value="Genomic_DNA"/>
</dbReference>
<keyword evidence="3" id="KW-1185">Reference proteome</keyword>
<accession>A0A5C5FVE9</accession>
<evidence type="ECO:0000313" key="2">
    <source>
        <dbReference type="EMBL" id="TNY20710.1"/>
    </source>
</evidence>
<comment type="caution">
    <text evidence="2">The sequence shown here is derived from an EMBL/GenBank/DDBJ whole genome shotgun (WGS) entry which is preliminary data.</text>
</comment>
<feature type="region of interest" description="Disordered" evidence="1">
    <location>
        <begin position="132"/>
        <end position="164"/>
    </location>
</feature>
<dbReference type="AlphaFoldDB" id="A0A5C5FVE9"/>
<evidence type="ECO:0000256" key="1">
    <source>
        <dbReference type="SAM" id="MobiDB-lite"/>
    </source>
</evidence>
<dbReference type="Proteomes" id="UP000311382">
    <property type="component" value="Unassembled WGS sequence"/>
</dbReference>